<evidence type="ECO:0000256" key="3">
    <source>
        <dbReference type="ARBA" id="ARBA00023015"/>
    </source>
</evidence>
<dbReference type="GO" id="GO:0003743">
    <property type="term" value="F:translation initiation factor activity"/>
    <property type="evidence" value="ECO:0007669"/>
    <property type="project" value="UniProtKB-KW"/>
</dbReference>
<dbReference type="AlphaFoldDB" id="A0A1Y2FCZ8"/>
<dbReference type="GO" id="GO:0016251">
    <property type="term" value="F:RNA polymerase II general transcription initiation factor activity"/>
    <property type="evidence" value="ECO:0007669"/>
    <property type="project" value="TreeGrafter"/>
</dbReference>
<dbReference type="OrthoDB" id="341924at2759"/>
<dbReference type="GO" id="GO:0051123">
    <property type="term" value="P:RNA polymerase II preinitiation complex assembly"/>
    <property type="evidence" value="ECO:0007669"/>
    <property type="project" value="TreeGrafter"/>
</dbReference>
<dbReference type="GeneID" id="63784426"/>
<keyword evidence="6" id="KW-0648">Protein biosynthesis</keyword>
<dbReference type="CDD" id="cd07979">
    <property type="entry name" value="HFD_TAF9"/>
    <property type="match status" value="1"/>
</dbReference>
<gene>
    <name evidence="6" type="ORF">BCR37DRAFT_348160</name>
</gene>
<dbReference type="OMA" id="PHDAQVM"/>
<dbReference type="GO" id="GO:0005669">
    <property type="term" value="C:transcription factor TFIID complex"/>
    <property type="evidence" value="ECO:0007669"/>
    <property type="project" value="TreeGrafter"/>
</dbReference>
<keyword evidence="6" id="KW-0396">Initiation factor</keyword>
<comment type="similarity">
    <text evidence="2">Belongs to the TAF9 family.</text>
</comment>
<dbReference type="InterPro" id="IPR003162">
    <property type="entry name" value="TFIID-31"/>
</dbReference>
<dbReference type="GO" id="GO:0046982">
    <property type="term" value="F:protein heterodimerization activity"/>
    <property type="evidence" value="ECO:0007669"/>
    <property type="project" value="InterPro"/>
</dbReference>
<accession>A0A1Y2FCZ8</accession>
<dbReference type="InterPro" id="IPR009072">
    <property type="entry name" value="Histone-fold"/>
</dbReference>
<keyword evidence="4" id="KW-0804">Transcription</keyword>
<evidence type="ECO:0000256" key="2">
    <source>
        <dbReference type="ARBA" id="ARBA00007646"/>
    </source>
</evidence>
<proteinExistence type="inferred from homology"/>
<sequence>MSGPAKETKPRDARLLHLLLTSLNVPQYEEQIPQQLLTFAHNYVASTLQDSLVFQEHRAATTMDTSDVKLAVAAKMSHAFRGAPPKEFLLELAGERNRRALPPVSAGYGLRLPPEKYCLTAVNWDLLAESDADLPAASQAALMGANGTDGAAAAAATNGDVTMQDVQAENQKLL</sequence>
<dbReference type="GO" id="GO:0000124">
    <property type="term" value="C:SAGA complex"/>
    <property type="evidence" value="ECO:0007669"/>
    <property type="project" value="TreeGrafter"/>
</dbReference>
<dbReference type="GO" id="GO:0003713">
    <property type="term" value="F:transcription coactivator activity"/>
    <property type="evidence" value="ECO:0007669"/>
    <property type="project" value="TreeGrafter"/>
</dbReference>
<evidence type="ECO:0000313" key="7">
    <source>
        <dbReference type="Proteomes" id="UP000193685"/>
    </source>
</evidence>
<evidence type="ECO:0000256" key="1">
    <source>
        <dbReference type="ARBA" id="ARBA00004123"/>
    </source>
</evidence>
<dbReference type="RefSeq" id="XP_040724863.1">
    <property type="nucleotide sequence ID" value="XM_040867827.1"/>
</dbReference>
<dbReference type="PANTHER" id="PTHR48068:SF4">
    <property type="entry name" value="TATA-BOX BINDING PROTEIN ASSOCIATED FACTOR 9"/>
    <property type="match status" value="1"/>
</dbReference>
<keyword evidence="7" id="KW-1185">Reference proteome</keyword>
<comment type="caution">
    <text evidence="6">The sequence shown here is derived from an EMBL/GenBank/DDBJ whole genome shotgun (WGS) entry which is preliminary data.</text>
</comment>
<dbReference type="EMBL" id="MCFI01000011">
    <property type="protein sequence ID" value="ORY81487.1"/>
    <property type="molecule type" value="Genomic_DNA"/>
</dbReference>
<comment type="subcellular location">
    <subcellularLocation>
        <location evidence="1">Nucleus</location>
    </subcellularLocation>
</comment>
<dbReference type="InterPro" id="IPR051431">
    <property type="entry name" value="TFIID_subunit_9"/>
</dbReference>
<dbReference type="Pfam" id="PF02291">
    <property type="entry name" value="TFIID-31kDa"/>
    <property type="match status" value="1"/>
</dbReference>
<evidence type="ECO:0000313" key="6">
    <source>
        <dbReference type="EMBL" id="ORY81487.1"/>
    </source>
</evidence>
<evidence type="ECO:0000256" key="5">
    <source>
        <dbReference type="ARBA" id="ARBA00023242"/>
    </source>
</evidence>
<dbReference type="Proteomes" id="UP000193685">
    <property type="component" value="Unassembled WGS sequence"/>
</dbReference>
<dbReference type="STRING" id="56484.A0A1Y2FCZ8"/>
<organism evidence="6 7">
    <name type="scientific">Protomyces lactucae-debilis</name>
    <dbReference type="NCBI Taxonomy" id="2754530"/>
    <lineage>
        <taxon>Eukaryota</taxon>
        <taxon>Fungi</taxon>
        <taxon>Dikarya</taxon>
        <taxon>Ascomycota</taxon>
        <taxon>Taphrinomycotina</taxon>
        <taxon>Taphrinomycetes</taxon>
        <taxon>Taphrinales</taxon>
        <taxon>Protomycetaceae</taxon>
        <taxon>Protomyces</taxon>
    </lineage>
</organism>
<reference evidence="6 7" key="1">
    <citation type="submission" date="2016-07" db="EMBL/GenBank/DDBJ databases">
        <title>Pervasive Adenine N6-methylation of Active Genes in Fungi.</title>
        <authorList>
            <consortium name="DOE Joint Genome Institute"/>
            <person name="Mondo S.J."/>
            <person name="Dannebaum R.O."/>
            <person name="Kuo R.C."/>
            <person name="Labutti K."/>
            <person name="Haridas S."/>
            <person name="Kuo A."/>
            <person name="Salamov A."/>
            <person name="Ahrendt S.R."/>
            <person name="Lipzen A."/>
            <person name="Sullivan W."/>
            <person name="Andreopoulos W.B."/>
            <person name="Clum A."/>
            <person name="Lindquist E."/>
            <person name="Daum C."/>
            <person name="Ramamoorthy G.K."/>
            <person name="Gryganskyi A."/>
            <person name="Culley D."/>
            <person name="Magnuson J.K."/>
            <person name="James T.Y."/>
            <person name="O'Malley M.A."/>
            <person name="Stajich J.E."/>
            <person name="Spatafora J.W."/>
            <person name="Visel A."/>
            <person name="Grigoriev I.V."/>
        </authorList>
    </citation>
    <scope>NUCLEOTIDE SEQUENCE [LARGE SCALE GENOMIC DNA]</scope>
    <source>
        <strain evidence="6 7">12-1054</strain>
    </source>
</reference>
<protein>
    <submittedName>
        <fullName evidence="6">Transcription initiation factor IID, 31kD subunit-domain-containing protein</fullName>
    </submittedName>
</protein>
<dbReference type="SUPFAM" id="SSF47113">
    <property type="entry name" value="Histone-fold"/>
    <property type="match status" value="1"/>
</dbReference>
<name>A0A1Y2FCZ8_PROLT</name>
<keyword evidence="5" id="KW-0539">Nucleus</keyword>
<keyword evidence="3" id="KW-0805">Transcription regulation</keyword>
<evidence type="ECO:0000256" key="4">
    <source>
        <dbReference type="ARBA" id="ARBA00023163"/>
    </source>
</evidence>
<dbReference type="Gene3D" id="1.10.20.10">
    <property type="entry name" value="Histone, subunit A"/>
    <property type="match status" value="1"/>
</dbReference>
<dbReference type="PANTHER" id="PTHR48068">
    <property type="entry name" value="TAF9 RNA POLYMERASE II, TATA BOX-BINDING PROTEIN (TBP)-ASSOCIATED FACTOR"/>
    <property type="match status" value="1"/>
</dbReference>